<protein>
    <submittedName>
        <fullName evidence="1">Transforming growth factor beta 1-induced factor 2</fullName>
    </submittedName>
</protein>
<name>O88586_MOUSE</name>
<organism evidence="1">
    <name type="scientific">Mus musculus</name>
    <name type="common">Mouse</name>
    <dbReference type="NCBI Taxonomy" id="10090"/>
    <lineage>
        <taxon>Eukaryota</taxon>
        <taxon>Metazoa</taxon>
        <taxon>Chordata</taxon>
        <taxon>Craniata</taxon>
        <taxon>Vertebrata</taxon>
        <taxon>Euteleostomi</taxon>
        <taxon>Mammalia</taxon>
        <taxon>Eutheria</taxon>
        <taxon>Euarchontoglires</taxon>
        <taxon>Glires</taxon>
        <taxon>Rodentia</taxon>
        <taxon>Myomorpha</taxon>
        <taxon>Muroidea</taxon>
        <taxon>Muridae</taxon>
        <taxon>Murinae</taxon>
        <taxon>Mus</taxon>
        <taxon>Mus</taxon>
    </lineage>
</organism>
<proteinExistence type="evidence at transcript level"/>
<gene>
    <name evidence="2" type="primary">Tiaf2</name>
</gene>
<reference evidence="1" key="1">
    <citation type="journal article" date="1998" name="Biochem. Biophys. Res. Commun.">
        <title>Cloning and characterization of a transforming growth factor beta 1-induced anti-apoptotic adhesion protein TIF2.</title>
        <authorList>
            <person name="Carey G.B."/>
            <person name="Chang N.S."/>
        </authorList>
    </citation>
    <scope>NUCLEOTIDE SEQUENCE</scope>
</reference>
<accession>O88586</accession>
<evidence type="ECO:0000313" key="2">
    <source>
        <dbReference type="MGI" id="MGI:2651383"/>
    </source>
</evidence>
<dbReference type="MGI" id="MGI:2651383">
    <property type="gene designation" value="Tiaf2"/>
</dbReference>
<sequence>MFRGTGRGVCPPLYCDEHSIFYVSCNCLLCRLEEWGREERAGVEGFPIHADVTAVPVALSSLPWEVEQVDPNKHVAWEQCRLLGARTPDLTSVSVLTRSVTLRHELGICGFPTVKWWGQRGDPAFLGAVQSQQMSTDVL</sequence>
<dbReference type="AlphaFoldDB" id="O88586"/>
<evidence type="ECO:0000313" key="1">
    <source>
        <dbReference type="EMBL" id="AAC31814.1"/>
    </source>
</evidence>
<dbReference type="EMBL" id="AF075717">
    <property type="protein sequence ID" value="AAC31814.1"/>
    <property type="molecule type" value="mRNA"/>
</dbReference>
<dbReference type="AGR" id="MGI:2651383"/>
<reference evidence="1" key="2">
    <citation type="submission" date="1998-07" db="EMBL/GenBank/DDBJ databases">
        <authorList>
            <person name="Chang N.-S."/>
        </authorList>
    </citation>
    <scope>NUCLEOTIDE SEQUENCE</scope>
</reference>